<keyword evidence="3" id="KW-1185">Reference proteome</keyword>
<organism evidence="2 3">
    <name type="scientific">Effrenium voratum</name>
    <dbReference type="NCBI Taxonomy" id="2562239"/>
    <lineage>
        <taxon>Eukaryota</taxon>
        <taxon>Sar</taxon>
        <taxon>Alveolata</taxon>
        <taxon>Dinophyceae</taxon>
        <taxon>Suessiales</taxon>
        <taxon>Symbiodiniaceae</taxon>
        <taxon>Effrenium</taxon>
    </lineage>
</organism>
<evidence type="ECO:0000313" key="3">
    <source>
        <dbReference type="Proteomes" id="UP001178507"/>
    </source>
</evidence>
<dbReference type="PANTHER" id="PTHR34598">
    <property type="entry name" value="BLL6449 PROTEIN"/>
    <property type="match status" value="1"/>
</dbReference>
<sequence length="370" mass="42044">MGEIKLGGFWRPDLALKPGERVVDDLGFVKSCFGCLQYFLCPPCSEKCRRTALNTRLKLKASVQVLDARKKELEEGLSKREFFEKYGFVLMPHKTQMTAEDWLYCGPNPPVLEVYSKEIDPLLRELVDVAEINYPSYVLRRGPGGPNNFFGTGAGVSQSDGPVLAFWGTPCGSIQGLTFRQANGKTLDTHQHPQTREHKGKPTIFSGLLRGNTEVHQDFGLYPEDMRSIFGAEFFDEWFSKLDSGGGYSMINFWRPVLPMVGPVRGVPLAVCDPNTISVEDIVPQEVHGFVPGGQYNMGLKFNPKQQWYFYPEMTKDEVLIFRQFHYQPKTPQPYSSIKTVFHSAFRSPWASKDEEVRCSSEYRVPVWLK</sequence>
<dbReference type="InterPro" id="IPR044053">
    <property type="entry name" value="AsaB-like"/>
</dbReference>
<evidence type="ECO:0000313" key="2">
    <source>
        <dbReference type="EMBL" id="CAJ1399005.1"/>
    </source>
</evidence>
<protein>
    <submittedName>
        <fullName evidence="2">Uncharacterized protein</fullName>
    </submittedName>
</protein>
<gene>
    <name evidence="2" type="ORF">EVOR1521_LOCUS22639</name>
</gene>
<dbReference type="EMBL" id="CAUJNA010003320">
    <property type="protein sequence ID" value="CAJ1399005.1"/>
    <property type="molecule type" value="Genomic_DNA"/>
</dbReference>
<comment type="similarity">
    <text evidence="1">Belongs to the asaB hydroxylase/desaturase family.</text>
</comment>
<reference evidence="2" key="1">
    <citation type="submission" date="2023-08" db="EMBL/GenBank/DDBJ databases">
        <authorList>
            <person name="Chen Y."/>
            <person name="Shah S."/>
            <person name="Dougan E. K."/>
            <person name="Thang M."/>
            <person name="Chan C."/>
        </authorList>
    </citation>
    <scope>NUCLEOTIDE SEQUENCE</scope>
</reference>
<evidence type="ECO:0000256" key="1">
    <source>
        <dbReference type="ARBA" id="ARBA00023604"/>
    </source>
</evidence>
<dbReference type="NCBIfam" id="NF041278">
    <property type="entry name" value="CmcJ_NvfI_EfuI"/>
    <property type="match status" value="1"/>
</dbReference>
<accession>A0AA36N526</accession>
<name>A0AA36N526_9DINO</name>
<comment type="caution">
    <text evidence="2">The sequence shown here is derived from an EMBL/GenBank/DDBJ whole genome shotgun (WGS) entry which is preliminary data.</text>
</comment>
<dbReference type="PANTHER" id="PTHR34598:SF3">
    <property type="entry name" value="OXIDOREDUCTASE AN1597"/>
    <property type="match status" value="1"/>
</dbReference>
<dbReference type="AlphaFoldDB" id="A0AA36N526"/>
<proteinExistence type="inferred from homology"/>
<dbReference type="Proteomes" id="UP001178507">
    <property type="component" value="Unassembled WGS sequence"/>
</dbReference>
<dbReference type="GO" id="GO:0016491">
    <property type="term" value="F:oxidoreductase activity"/>
    <property type="evidence" value="ECO:0007669"/>
    <property type="project" value="InterPro"/>
</dbReference>